<dbReference type="Gene3D" id="1.25.40.390">
    <property type="match status" value="1"/>
</dbReference>
<accession>A0A1I2PS00</accession>
<dbReference type="Proteomes" id="UP000198724">
    <property type="component" value="Unassembled WGS sequence"/>
</dbReference>
<gene>
    <name evidence="8" type="ORF">SAMN05421739_1011072</name>
</gene>
<comment type="similarity">
    <text evidence="2">Belongs to the SusD family.</text>
</comment>
<dbReference type="Pfam" id="PF07980">
    <property type="entry name" value="SusD_RagB"/>
    <property type="match status" value="1"/>
</dbReference>
<dbReference type="InterPro" id="IPR033985">
    <property type="entry name" value="SusD-like_N"/>
</dbReference>
<evidence type="ECO:0000313" key="8">
    <source>
        <dbReference type="EMBL" id="SFG16386.1"/>
    </source>
</evidence>
<keyword evidence="5" id="KW-0998">Cell outer membrane</keyword>
<evidence type="ECO:0000259" key="6">
    <source>
        <dbReference type="Pfam" id="PF07980"/>
    </source>
</evidence>
<name>A0A1I2PS00_9BACT</name>
<organism evidence="8 9">
    <name type="scientific">Pontibacter chinhatensis</name>
    <dbReference type="NCBI Taxonomy" id="1436961"/>
    <lineage>
        <taxon>Bacteria</taxon>
        <taxon>Pseudomonadati</taxon>
        <taxon>Bacteroidota</taxon>
        <taxon>Cytophagia</taxon>
        <taxon>Cytophagales</taxon>
        <taxon>Hymenobacteraceae</taxon>
        <taxon>Pontibacter</taxon>
    </lineage>
</organism>
<keyword evidence="4" id="KW-0472">Membrane</keyword>
<dbReference type="InterPro" id="IPR012944">
    <property type="entry name" value="SusD_RagB_dom"/>
</dbReference>
<evidence type="ECO:0000313" key="9">
    <source>
        <dbReference type="Proteomes" id="UP000198724"/>
    </source>
</evidence>
<evidence type="ECO:0000256" key="5">
    <source>
        <dbReference type="ARBA" id="ARBA00023237"/>
    </source>
</evidence>
<dbReference type="GO" id="GO:0009279">
    <property type="term" value="C:cell outer membrane"/>
    <property type="evidence" value="ECO:0007669"/>
    <property type="project" value="UniProtKB-SubCell"/>
</dbReference>
<protein>
    <submittedName>
        <fullName evidence="8">SusD family protein</fullName>
    </submittedName>
</protein>
<dbReference type="CDD" id="cd08977">
    <property type="entry name" value="SusD"/>
    <property type="match status" value="1"/>
</dbReference>
<evidence type="ECO:0000259" key="7">
    <source>
        <dbReference type="Pfam" id="PF14322"/>
    </source>
</evidence>
<evidence type="ECO:0000256" key="2">
    <source>
        <dbReference type="ARBA" id="ARBA00006275"/>
    </source>
</evidence>
<keyword evidence="3" id="KW-0732">Signal</keyword>
<proteinExistence type="inferred from homology"/>
<evidence type="ECO:0000256" key="1">
    <source>
        <dbReference type="ARBA" id="ARBA00004442"/>
    </source>
</evidence>
<evidence type="ECO:0000256" key="3">
    <source>
        <dbReference type="ARBA" id="ARBA00022729"/>
    </source>
</evidence>
<dbReference type="EMBL" id="FOOT01000001">
    <property type="protein sequence ID" value="SFG16386.1"/>
    <property type="molecule type" value="Genomic_DNA"/>
</dbReference>
<dbReference type="STRING" id="1436961.SAMN05421739_1011072"/>
<sequence length="531" mass="59399">MKSNMKKISVILALTGLVCFSCEDFLDEVPKNQLSAEQNFTLPAHAYNAVNSLYRNGAPQLFDGGVYFGAEAIIGNYMSGFFDNEYKGQEVHVQHAQQLTLNGNNLNGFLGGIWDDLYRGISRANNAIKYIPTTPDLTDAERNKLLAEAKFFRAYAYFYLVRMFGEVPVVTEPYESPTDLYAARNSIKEVYNLIEEDLKFAVNEGGLAETSMANNGSRITKGAAATLLADVYLTMSGYPLREDRYADAAAMAESVINSGAYSLTQHDRAGGNVVLENSAYNKLRKGDASANEYVLYHEYAVGISDNAYPQWSYPVSMAQHVAYALTNGAYQPVRAFLLGYDSAKDLRAQEKQYFHTTLTLGDGKVVTFEPSPYMWHDDNAIFETASSGKDVVMYSYSDVLLIAAEAKARSQGVSAVTADYLAQVRGRAYWKEDMAQIRNGLASLSTEAFVEEVWKERYRELVFEFSLWFDMIRTRKYPETSASKPGEITFVELVGHANNWNKVFEEKHLLFPIPEAERQRNPSLGAQNPGY</sequence>
<dbReference type="AlphaFoldDB" id="A0A1I2PS00"/>
<feature type="domain" description="SusD-like N-terminal" evidence="7">
    <location>
        <begin position="71"/>
        <end position="233"/>
    </location>
</feature>
<dbReference type="SUPFAM" id="SSF48452">
    <property type="entry name" value="TPR-like"/>
    <property type="match status" value="1"/>
</dbReference>
<dbReference type="InterPro" id="IPR011990">
    <property type="entry name" value="TPR-like_helical_dom_sf"/>
</dbReference>
<dbReference type="Pfam" id="PF14322">
    <property type="entry name" value="SusD-like_3"/>
    <property type="match status" value="1"/>
</dbReference>
<comment type="subcellular location">
    <subcellularLocation>
        <location evidence="1">Cell outer membrane</location>
    </subcellularLocation>
</comment>
<evidence type="ECO:0000256" key="4">
    <source>
        <dbReference type="ARBA" id="ARBA00023136"/>
    </source>
</evidence>
<reference evidence="9" key="1">
    <citation type="submission" date="2016-10" db="EMBL/GenBank/DDBJ databases">
        <authorList>
            <person name="Varghese N."/>
            <person name="Submissions S."/>
        </authorList>
    </citation>
    <scope>NUCLEOTIDE SEQUENCE [LARGE SCALE GENOMIC DNA]</scope>
    <source>
        <strain evidence="9">LP51</strain>
    </source>
</reference>
<feature type="domain" description="RagB/SusD" evidence="6">
    <location>
        <begin position="374"/>
        <end position="531"/>
    </location>
</feature>
<keyword evidence="9" id="KW-1185">Reference proteome</keyword>